<dbReference type="PANTHER" id="PTHR12110:SF21">
    <property type="entry name" value="XYLOSE ISOMERASE-LIKE TIM BARREL DOMAIN-CONTAINING PROTEIN"/>
    <property type="match status" value="1"/>
</dbReference>
<protein>
    <submittedName>
        <fullName evidence="2">Sugar phosphate isomerase/epimerase</fullName>
    </submittedName>
</protein>
<dbReference type="AlphaFoldDB" id="A0A2R4X4F7"/>
<dbReference type="Pfam" id="PF01261">
    <property type="entry name" value="AP_endonuc_2"/>
    <property type="match status" value="1"/>
</dbReference>
<organism evidence="2 3">
    <name type="scientific">Halococcoides cellulosivorans</name>
    <dbReference type="NCBI Taxonomy" id="1679096"/>
    <lineage>
        <taxon>Archaea</taxon>
        <taxon>Methanobacteriati</taxon>
        <taxon>Methanobacteriota</taxon>
        <taxon>Stenosarchaea group</taxon>
        <taxon>Halobacteria</taxon>
        <taxon>Halobacteriales</taxon>
        <taxon>Haloarculaceae</taxon>
        <taxon>Halococcoides</taxon>
    </lineage>
</organism>
<dbReference type="Gene3D" id="3.20.20.150">
    <property type="entry name" value="Divalent-metal-dependent TIM barrel enzymes"/>
    <property type="match status" value="1"/>
</dbReference>
<keyword evidence="3" id="KW-1185">Reference proteome</keyword>
<gene>
    <name evidence="2" type="ORF">HARCEL1_08635</name>
</gene>
<sequence>MSDWLPGDPSDRPRVGAATDLRFLERPAAFCEHVGALGLEHVEFKRGYLGSRSTPPAARLGAIAAEYGLTVSMHVPFRDCNVAAFDPRTRHAAVETIQETITDAAAADALAVVVHGGSVPARYPDHVTSRAREGAIESLQTLTAHAERVGVPLALENQPRTDRDRRFTTTPDDLAAMCEAVDTVERSLDVTLDVGHATASGQDWHRYVDRFGDRIRAVHMHDNDGTRDAHEPFEDLASVLDAVSADYAVFEVKSLDDLQACVDAAR</sequence>
<evidence type="ECO:0000313" key="3">
    <source>
        <dbReference type="Proteomes" id="UP000244727"/>
    </source>
</evidence>
<dbReference type="GO" id="GO:0016853">
    <property type="term" value="F:isomerase activity"/>
    <property type="evidence" value="ECO:0007669"/>
    <property type="project" value="UniProtKB-KW"/>
</dbReference>
<dbReference type="SUPFAM" id="SSF51658">
    <property type="entry name" value="Xylose isomerase-like"/>
    <property type="match status" value="1"/>
</dbReference>
<dbReference type="InterPro" id="IPR050312">
    <property type="entry name" value="IolE/XylAMocC-like"/>
</dbReference>
<dbReference type="InterPro" id="IPR013022">
    <property type="entry name" value="Xyl_isomerase-like_TIM-brl"/>
</dbReference>
<accession>A0A2R4X4F7</accession>
<dbReference type="Proteomes" id="UP000244727">
    <property type="component" value="Chromosome"/>
</dbReference>
<proteinExistence type="predicted"/>
<dbReference type="GeneID" id="36512568"/>
<reference evidence="2 3" key="1">
    <citation type="submission" date="2018-04" db="EMBL/GenBank/DDBJ databases">
        <title>Halococcoides cellulosivorans gen. nov., sp. nov., an extremely halophilic cellulose-utilizing haloarchaeon from hypersaline lakes.</title>
        <authorList>
            <person name="Sorokin D.Y."/>
            <person name="Toshchakov S.V."/>
            <person name="Samarov N.I."/>
            <person name="Korzhenkov A."/>
            <person name="Kublanov I.V."/>
        </authorList>
    </citation>
    <scope>NUCLEOTIDE SEQUENCE [LARGE SCALE GENOMIC DNA]</scope>
    <source>
        <strain evidence="2 3">HArcel1</strain>
    </source>
</reference>
<name>A0A2R4X4F7_9EURY</name>
<dbReference type="KEGG" id="harc:HARCEL1_08635"/>
<dbReference type="EMBL" id="CP028858">
    <property type="protein sequence ID" value="AWB28681.1"/>
    <property type="molecule type" value="Genomic_DNA"/>
</dbReference>
<evidence type="ECO:0000313" key="2">
    <source>
        <dbReference type="EMBL" id="AWB28681.1"/>
    </source>
</evidence>
<keyword evidence="2" id="KW-0413">Isomerase</keyword>
<evidence type="ECO:0000259" key="1">
    <source>
        <dbReference type="Pfam" id="PF01261"/>
    </source>
</evidence>
<dbReference type="RefSeq" id="WP_108384180.1">
    <property type="nucleotide sequence ID" value="NZ_CP028858.1"/>
</dbReference>
<dbReference type="PANTHER" id="PTHR12110">
    <property type="entry name" value="HYDROXYPYRUVATE ISOMERASE"/>
    <property type="match status" value="1"/>
</dbReference>
<feature type="domain" description="Xylose isomerase-like TIM barrel" evidence="1">
    <location>
        <begin position="36"/>
        <end position="235"/>
    </location>
</feature>
<dbReference type="InterPro" id="IPR036237">
    <property type="entry name" value="Xyl_isomerase-like_sf"/>
</dbReference>